<dbReference type="EMBL" id="JACASE010000011">
    <property type="protein sequence ID" value="KAF6427858.1"/>
    <property type="molecule type" value="Genomic_DNA"/>
</dbReference>
<protein>
    <submittedName>
        <fullName evidence="1">Uncharacterized protein</fullName>
    </submittedName>
</protein>
<reference evidence="1 2" key="1">
    <citation type="journal article" date="2020" name="Nature">
        <title>Six reference-quality genomes reveal evolution of bat adaptations.</title>
        <authorList>
            <person name="Jebb D."/>
            <person name="Huang Z."/>
            <person name="Pippel M."/>
            <person name="Hughes G.M."/>
            <person name="Lavrichenko K."/>
            <person name="Devanna P."/>
            <person name="Winkler S."/>
            <person name="Jermiin L.S."/>
            <person name="Skirmuntt E.C."/>
            <person name="Katzourakis A."/>
            <person name="Burkitt-Gray L."/>
            <person name="Ray D.A."/>
            <person name="Sullivan K.A.M."/>
            <person name="Roscito J.G."/>
            <person name="Kirilenko B.M."/>
            <person name="Davalos L.M."/>
            <person name="Corthals A.P."/>
            <person name="Power M.L."/>
            <person name="Jones G."/>
            <person name="Ransome R.D."/>
            <person name="Dechmann D.K.N."/>
            <person name="Locatelli A.G."/>
            <person name="Puechmaille S.J."/>
            <person name="Fedrigo O."/>
            <person name="Jarvis E.D."/>
            <person name="Hiller M."/>
            <person name="Vernes S.C."/>
            <person name="Myers E.W."/>
            <person name="Teeling E.C."/>
        </authorList>
    </citation>
    <scope>NUCLEOTIDE SEQUENCE [LARGE SCALE GENOMIC DNA]</scope>
    <source>
        <strain evidence="1">MRouAeg1</strain>
        <tissue evidence="1">Muscle</tissue>
    </source>
</reference>
<accession>A0A7J8DXB8</accession>
<organism evidence="1 2">
    <name type="scientific">Rousettus aegyptiacus</name>
    <name type="common">Egyptian fruit bat</name>
    <name type="synonym">Pteropus aegyptiacus</name>
    <dbReference type="NCBI Taxonomy" id="9407"/>
    <lineage>
        <taxon>Eukaryota</taxon>
        <taxon>Metazoa</taxon>
        <taxon>Chordata</taxon>
        <taxon>Craniata</taxon>
        <taxon>Vertebrata</taxon>
        <taxon>Euteleostomi</taxon>
        <taxon>Mammalia</taxon>
        <taxon>Eutheria</taxon>
        <taxon>Laurasiatheria</taxon>
        <taxon>Chiroptera</taxon>
        <taxon>Yinpterochiroptera</taxon>
        <taxon>Pteropodoidea</taxon>
        <taxon>Pteropodidae</taxon>
        <taxon>Rousettinae</taxon>
        <taxon>Rousettus</taxon>
    </lineage>
</organism>
<evidence type="ECO:0000313" key="1">
    <source>
        <dbReference type="EMBL" id="KAF6427858.1"/>
    </source>
</evidence>
<keyword evidence="2" id="KW-1185">Reference proteome</keyword>
<evidence type="ECO:0000313" key="2">
    <source>
        <dbReference type="Proteomes" id="UP000593571"/>
    </source>
</evidence>
<proteinExistence type="predicted"/>
<comment type="caution">
    <text evidence="1">The sequence shown here is derived from an EMBL/GenBank/DDBJ whole genome shotgun (WGS) entry which is preliminary data.</text>
</comment>
<gene>
    <name evidence="1" type="ORF">HJG63_008342</name>
</gene>
<name>A0A7J8DXB8_ROUAE</name>
<dbReference type="Proteomes" id="UP000593571">
    <property type="component" value="Unassembled WGS sequence"/>
</dbReference>
<dbReference type="AlphaFoldDB" id="A0A7J8DXB8"/>
<sequence>MAATHAGLIGALRGQVKKQGQLSLVRSSGLLSKRYGACRSQCYMYGIKQMEMAWVGPQVGRGRVSGNDLGKVTCVIQVDDYSDMVAPAFSHWEGGGLKKGTTDTVTTSVWEKAAPPALALKPNN</sequence>